<organism evidence="2">
    <name type="scientific">Siphoviridae sp. ctc6d98</name>
    <dbReference type="NCBI Taxonomy" id="2825569"/>
    <lineage>
        <taxon>Viruses</taxon>
        <taxon>Duplodnaviria</taxon>
        <taxon>Heunggongvirae</taxon>
        <taxon>Uroviricota</taxon>
        <taxon>Caudoviricetes</taxon>
    </lineage>
</organism>
<protein>
    <submittedName>
        <fullName evidence="2">Uncharacterized protein</fullName>
    </submittedName>
</protein>
<feature type="region of interest" description="Disordered" evidence="1">
    <location>
        <begin position="36"/>
        <end position="59"/>
    </location>
</feature>
<reference evidence="2" key="1">
    <citation type="journal article" date="2021" name="Proc. Natl. Acad. Sci. U.S.A.">
        <title>A Catalog of Tens of Thousands of Viruses from Human Metagenomes Reveals Hidden Associations with Chronic Diseases.</title>
        <authorList>
            <person name="Tisza M.J."/>
            <person name="Buck C.B."/>
        </authorList>
    </citation>
    <scope>NUCLEOTIDE SEQUENCE</scope>
    <source>
        <strain evidence="2">Ctc6d98</strain>
    </source>
</reference>
<proteinExistence type="predicted"/>
<feature type="compositionally biased region" description="Basic and acidic residues" evidence="1">
    <location>
        <begin position="37"/>
        <end position="59"/>
    </location>
</feature>
<dbReference type="EMBL" id="BK015386">
    <property type="protein sequence ID" value="DAE04354.1"/>
    <property type="molecule type" value="Genomic_DNA"/>
</dbReference>
<evidence type="ECO:0000313" key="2">
    <source>
        <dbReference type="EMBL" id="DAE04354.1"/>
    </source>
</evidence>
<name>A0A8S5PBK7_9CAUD</name>
<accession>A0A8S5PBK7</accession>
<evidence type="ECO:0000256" key="1">
    <source>
        <dbReference type="SAM" id="MobiDB-lite"/>
    </source>
</evidence>
<sequence>MKITLEINDDTLCAFFDSVVNTDTGLMMFSHQLGGNDLKDGNTIKLPRESQEKENSRRK</sequence>